<dbReference type="Proteomes" id="UP000484842">
    <property type="component" value="Unassembled WGS sequence"/>
</dbReference>
<protein>
    <submittedName>
        <fullName evidence="2">Uncharacterized protein</fullName>
    </submittedName>
</protein>
<keyword evidence="3" id="KW-1185">Reference proteome</keyword>
<evidence type="ECO:0000313" key="2">
    <source>
        <dbReference type="EMBL" id="MPY68003.1"/>
    </source>
</evidence>
<reference evidence="2 3" key="1">
    <citation type="submission" date="2019-10" db="EMBL/GenBank/DDBJ databases">
        <title>Deinococcus sp. isolated from soil.</title>
        <authorList>
            <person name="Li Y."/>
            <person name="Wang J."/>
        </authorList>
    </citation>
    <scope>NUCLEOTIDE SEQUENCE [LARGE SCALE GENOMIC DNA]</scope>
    <source>
        <strain evidence="2 3">SDU3-2</strain>
    </source>
</reference>
<name>A0A7X1NY95_9DEIO</name>
<evidence type="ECO:0000313" key="3">
    <source>
        <dbReference type="Proteomes" id="UP000484842"/>
    </source>
</evidence>
<gene>
    <name evidence="2" type="ORF">F8S09_15190</name>
</gene>
<organism evidence="2 3">
    <name type="scientific">Deinococcus terrestris</name>
    <dbReference type="NCBI Taxonomy" id="2651870"/>
    <lineage>
        <taxon>Bacteria</taxon>
        <taxon>Thermotogati</taxon>
        <taxon>Deinococcota</taxon>
        <taxon>Deinococci</taxon>
        <taxon>Deinococcales</taxon>
        <taxon>Deinococcaceae</taxon>
        <taxon>Deinococcus</taxon>
    </lineage>
</organism>
<dbReference type="EMBL" id="WBSL01000013">
    <property type="protein sequence ID" value="MPY68003.1"/>
    <property type="molecule type" value="Genomic_DNA"/>
</dbReference>
<dbReference type="AlphaFoldDB" id="A0A7X1NY95"/>
<accession>A0A7X1NY95</accession>
<comment type="caution">
    <text evidence="2">The sequence shown here is derived from an EMBL/GenBank/DDBJ whole genome shotgun (WGS) entry which is preliminary data.</text>
</comment>
<feature type="chain" id="PRO_5030853928" evidence="1">
    <location>
        <begin position="23"/>
        <end position="169"/>
    </location>
</feature>
<proteinExistence type="predicted"/>
<sequence length="169" mass="18170">MSVRRFALVGSLALITLPQAQATNCAFAPFGYVVKSADLVAQVEVRQHLPGQGREPQEMEVRVLKTYAGQPTSRTLRILGAGGLNPYPAIRKFPVGTRWVMALDKRTFQGQPLTGNVYVPHGCVQQGLLVSGSIAYGVLEGDPRFPSVATSISLGDLPAWVRARRGGTP</sequence>
<keyword evidence="1" id="KW-0732">Signal</keyword>
<evidence type="ECO:0000256" key="1">
    <source>
        <dbReference type="SAM" id="SignalP"/>
    </source>
</evidence>
<feature type="signal peptide" evidence="1">
    <location>
        <begin position="1"/>
        <end position="22"/>
    </location>
</feature>